<gene>
    <name evidence="3" type="ORF">FXF65_12870</name>
</gene>
<evidence type="ECO:0000313" key="3">
    <source>
        <dbReference type="EMBL" id="TYC15015.1"/>
    </source>
</evidence>
<organism evidence="3 4">
    <name type="scientific">Actinomadura syzygii</name>
    <dbReference type="NCBI Taxonomy" id="1427538"/>
    <lineage>
        <taxon>Bacteria</taxon>
        <taxon>Bacillati</taxon>
        <taxon>Actinomycetota</taxon>
        <taxon>Actinomycetes</taxon>
        <taxon>Streptosporangiales</taxon>
        <taxon>Thermomonosporaceae</taxon>
        <taxon>Actinomadura</taxon>
    </lineage>
</organism>
<keyword evidence="2" id="KW-0732">Signal</keyword>
<reference evidence="3 4" key="1">
    <citation type="submission" date="2019-08" db="EMBL/GenBank/DDBJ databases">
        <title>Actinomadura sp. nov. CYP1-5 isolated from mountain soil.</title>
        <authorList>
            <person name="Songsumanus A."/>
            <person name="Kuncharoen N."/>
            <person name="Kudo T."/>
            <person name="Yuki M."/>
            <person name="Igarashi Y."/>
            <person name="Tanasupawat S."/>
        </authorList>
    </citation>
    <scope>NUCLEOTIDE SEQUENCE [LARGE SCALE GENOMIC DNA]</scope>
    <source>
        <strain evidence="3 4">GKU157</strain>
    </source>
</reference>
<protein>
    <recommendedName>
        <fullName evidence="5">DUF3558 domain-containing protein</fullName>
    </recommendedName>
</protein>
<dbReference type="Proteomes" id="UP000322634">
    <property type="component" value="Unassembled WGS sequence"/>
</dbReference>
<name>A0A5D0UBK5_9ACTN</name>
<evidence type="ECO:0000313" key="4">
    <source>
        <dbReference type="Proteomes" id="UP000322634"/>
    </source>
</evidence>
<sequence>MKRIAVIAALAIGLVLTGCATEDEPPAKAAAPSAAPSVASSRAAGVTARQIAERLAKLYPLPNPTDNTGSCAAKPGDTGKGCKQLITTDAVSIYEFEDPATATRWVKAMKANGDWRQVGRYALAWTARDQRFTSKEARTKMAAEVRKMIGG</sequence>
<proteinExistence type="predicted"/>
<dbReference type="RefSeq" id="WP_148350105.1">
    <property type="nucleotide sequence ID" value="NZ_JBHSBF010000027.1"/>
</dbReference>
<dbReference type="EMBL" id="VSFF01000005">
    <property type="protein sequence ID" value="TYC15015.1"/>
    <property type="molecule type" value="Genomic_DNA"/>
</dbReference>
<evidence type="ECO:0008006" key="5">
    <source>
        <dbReference type="Google" id="ProtNLM"/>
    </source>
</evidence>
<accession>A0A5D0UBK5</accession>
<dbReference type="PROSITE" id="PS51257">
    <property type="entry name" value="PROKAR_LIPOPROTEIN"/>
    <property type="match status" value="1"/>
</dbReference>
<dbReference type="OrthoDB" id="4221307at2"/>
<keyword evidence="4" id="KW-1185">Reference proteome</keyword>
<dbReference type="AlphaFoldDB" id="A0A5D0UBK5"/>
<evidence type="ECO:0000256" key="1">
    <source>
        <dbReference type="SAM" id="MobiDB-lite"/>
    </source>
</evidence>
<comment type="caution">
    <text evidence="3">The sequence shown here is derived from an EMBL/GenBank/DDBJ whole genome shotgun (WGS) entry which is preliminary data.</text>
</comment>
<feature type="signal peptide" evidence="2">
    <location>
        <begin position="1"/>
        <end position="20"/>
    </location>
</feature>
<evidence type="ECO:0000256" key="2">
    <source>
        <dbReference type="SAM" id="SignalP"/>
    </source>
</evidence>
<feature type="chain" id="PRO_5039720155" description="DUF3558 domain-containing protein" evidence="2">
    <location>
        <begin position="21"/>
        <end position="151"/>
    </location>
</feature>
<feature type="region of interest" description="Disordered" evidence="1">
    <location>
        <begin position="59"/>
        <end position="78"/>
    </location>
</feature>